<dbReference type="PRINTS" id="PR01490">
    <property type="entry name" value="RTXTOXIND"/>
</dbReference>
<dbReference type="InterPro" id="IPR058795">
    <property type="entry name" value="LcnD_C"/>
</dbReference>
<dbReference type="Proteomes" id="UP000075591">
    <property type="component" value="Unassembled WGS sequence"/>
</dbReference>
<dbReference type="InterPro" id="IPR050739">
    <property type="entry name" value="MFP"/>
</dbReference>
<comment type="similarity">
    <text evidence="2">Belongs to the membrane fusion protein (MFP) (TC 8.A.1) family.</text>
</comment>
<dbReference type="Gene3D" id="2.40.50.100">
    <property type="match status" value="1"/>
</dbReference>
<feature type="domain" description="LcnD-like C-terminal" evidence="8">
    <location>
        <begin position="338"/>
        <end position="421"/>
    </location>
</feature>
<feature type="coiled-coil region" evidence="6">
    <location>
        <begin position="97"/>
        <end position="239"/>
    </location>
</feature>
<evidence type="ECO:0000259" key="8">
    <source>
        <dbReference type="Pfam" id="PF25940"/>
    </source>
</evidence>
<evidence type="ECO:0000256" key="5">
    <source>
        <dbReference type="ARBA" id="ARBA00023136"/>
    </source>
</evidence>
<dbReference type="Pfam" id="PF25940">
    <property type="entry name" value="LcnD_C"/>
    <property type="match status" value="1"/>
</dbReference>
<dbReference type="Gene3D" id="2.40.30.170">
    <property type="match status" value="1"/>
</dbReference>
<evidence type="ECO:0000256" key="3">
    <source>
        <dbReference type="ARBA" id="ARBA00022692"/>
    </source>
</evidence>
<accession>A0A150AXQ7</accession>
<keyword evidence="5 7" id="KW-0472">Membrane</keyword>
<dbReference type="GO" id="GO:0016020">
    <property type="term" value="C:membrane"/>
    <property type="evidence" value="ECO:0007669"/>
    <property type="project" value="UniProtKB-SubCell"/>
</dbReference>
<evidence type="ECO:0000256" key="7">
    <source>
        <dbReference type="SAM" id="Phobius"/>
    </source>
</evidence>
<evidence type="ECO:0000313" key="9">
    <source>
        <dbReference type="EMBL" id="KXX88412.1"/>
    </source>
</evidence>
<comment type="subcellular location">
    <subcellularLocation>
        <location evidence="1">Membrane</location>
        <topology evidence="1">Single-pass membrane protein</topology>
    </subcellularLocation>
</comment>
<proteinExistence type="inferred from homology"/>
<organism evidence="9 10">
    <name type="scientific">Bacillus cereus</name>
    <dbReference type="NCBI Taxonomy" id="1396"/>
    <lineage>
        <taxon>Bacteria</taxon>
        <taxon>Bacillati</taxon>
        <taxon>Bacillota</taxon>
        <taxon>Bacilli</taxon>
        <taxon>Bacillales</taxon>
        <taxon>Bacillaceae</taxon>
        <taxon>Bacillus</taxon>
        <taxon>Bacillus cereus group</taxon>
    </lineage>
</organism>
<protein>
    <submittedName>
        <fullName evidence="9">Hemolysin D</fullName>
    </submittedName>
</protein>
<evidence type="ECO:0000256" key="4">
    <source>
        <dbReference type="ARBA" id="ARBA00022989"/>
    </source>
</evidence>
<dbReference type="AlphaFoldDB" id="A0A150AXQ7"/>
<keyword evidence="4 7" id="KW-1133">Transmembrane helix</keyword>
<feature type="transmembrane region" description="Helical" evidence="7">
    <location>
        <begin position="24"/>
        <end position="45"/>
    </location>
</feature>
<dbReference type="RefSeq" id="WP_046947251.1">
    <property type="nucleotide sequence ID" value="NZ_JAAVIN010000011.1"/>
</dbReference>
<evidence type="ECO:0000256" key="2">
    <source>
        <dbReference type="ARBA" id="ARBA00009477"/>
    </source>
</evidence>
<keyword evidence="3 7" id="KW-0812">Transmembrane</keyword>
<evidence type="ECO:0000256" key="1">
    <source>
        <dbReference type="ARBA" id="ARBA00004167"/>
    </source>
</evidence>
<sequence>MNKIYSFDQLTDSVELLEKRPPRFITGLLCFLCISLLGFIIWAYIGKLDTVSKGTAMIQGKSNISVSRTQIVGVVDTVNVKSGNEVKKGDILLQLKNQELTDKQNQMDQIVQHLEKQKGMLEQLKRSIELHKPSFANDVDKKIREEYQAYDKRYQSIQNEKENEIKAIANSKTSNEQDEVLQGLIAEKENIQREIDTIEKQKTKEKIVEDQKEVTTDKIENLESQQNSVEKRIQQRKETLEHERTKVDVTKEGKQEQRKDALNQYKDESMISVNQRIQSLEQELFIKRQELDGLRHQNETAIIKAQKDGIVQFPSILQQGDLINPGQEIVSIIPKEEQKKVRILLPAQEIKGIKKGDKVQYSFKLQKTDKQVGQITYVSAYPTFDKDTKEYMYELEATIDTKDLQELHTGMIGRVSVITGEEPVWKFILRKLDFISN</sequence>
<keyword evidence="6" id="KW-0175">Coiled coil</keyword>
<gene>
    <name evidence="9" type="ORF">AT274_09445</name>
</gene>
<comment type="caution">
    <text evidence="9">The sequence shown here is derived from an EMBL/GenBank/DDBJ whole genome shotgun (WGS) entry which is preliminary data.</text>
</comment>
<dbReference type="EMBL" id="LOMT01000130">
    <property type="protein sequence ID" value="KXX88412.1"/>
    <property type="molecule type" value="Genomic_DNA"/>
</dbReference>
<dbReference type="PANTHER" id="PTHR30386:SF26">
    <property type="entry name" value="TRANSPORT PROTEIN COMB"/>
    <property type="match status" value="1"/>
</dbReference>
<evidence type="ECO:0000256" key="6">
    <source>
        <dbReference type="SAM" id="Coils"/>
    </source>
</evidence>
<dbReference type="PATRIC" id="fig|1396.432.peg.1232"/>
<evidence type="ECO:0000313" key="10">
    <source>
        <dbReference type="Proteomes" id="UP000075591"/>
    </source>
</evidence>
<name>A0A150AXQ7_BACCE</name>
<dbReference type="PANTHER" id="PTHR30386">
    <property type="entry name" value="MEMBRANE FUSION SUBUNIT OF EMRAB-TOLC MULTIDRUG EFFLUX PUMP"/>
    <property type="match status" value="1"/>
</dbReference>
<reference evidence="9 10" key="1">
    <citation type="submission" date="2015-12" db="EMBL/GenBank/DDBJ databases">
        <title>Bacillus cereus Group isolate.</title>
        <authorList>
            <person name="Kovac J."/>
        </authorList>
    </citation>
    <scope>NUCLEOTIDE SEQUENCE [LARGE SCALE GENOMIC DNA]</scope>
    <source>
        <strain evidence="9 10">FSL W8-0275</strain>
    </source>
</reference>